<dbReference type="AlphaFoldDB" id="A0A0D6MHI2"/>
<comment type="pathway">
    <text evidence="10">Lipid metabolism; phospholipid metabolism.</text>
</comment>
<keyword evidence="7 10" id="KW-0472">Membrane</keyword>
<evidence type="ECO:0000256" key="10">
    <source>
        <dbReference type="HAMAP-Rule" id="MF_01043"/>
    </source>
</evidence>
<dbReference type="Proteomes" id="UP000032679">
    <property type="component" value="Unassembled WGS sequence"/>
</dbReference>
<keyword evidence="12" id="KW-1185">Reference proteome</keyword>
<feature type="transmembrane region" description="Helical" evidence="10">
    <location>
        <begin position="12"/>
        <end position="32"/>
    </location>
</feature>
<comment type="similarity">
    <text evidence="10">Belongs to the PlsY family.</text>
</comment>
<feature type="transmembrane region" description="Helical" evidence="10">
    <location>
        <begin position="61"/>
        <end position="84"/>
    </location>
</feature>
<dbReference type="RefSeq" id="WP_048846314.1">
    <property type="nucleotide sequence ID" value="NZ_BALE01000003.1"/>
</dbReference>
<dbReference type="GO" id="GO:0008654">
    <property type="term" value="P:phospholipid biosynthetic process"/>
    <property type="evidence" value="ECO:0007669"/>
    <property type="project" value="UniProtKB-UniRule"/>
</dbReference>
<gene>
    <name evidence="10" type="primary">plsY</name>
    <name evidence="11" type="ORF">Tasa_003_093</name>
</gene>
<dbReference type="UniPathway" id="UPA00085"/>
<dbReference type="InterPro" id="IPR003811">
    <property type="entry name" value="G3P_acylTferase_PlsY"/>
</dbReference>
<accession>A0A0D6MHI2</accession>
<feature type="transmembrane region" description="Helical" evidence="10">
    <location>
        <begin position="121"/>
        <end position="142"/>
    </location>
</feature>
<keyword evidence="3 10" id="KW-0808">Transferase</keyword>
<keyword evidence="2 10" id="KW-0444">Lipid biosynthesis</keyword>
<evidence type="ECO:0000256" key="7">
    <source>
        <dbReference type="ARBA" id="ARBA00023136"/>
    </source>
</evidence>
<name>A0A0D6MHI2_9PROT</name>
<evidence type="ECO:0000256" key="1">
    <source>
        <dbReference type="ARBA" id="ARBA00022475"/>
    </source>
</evidence>
<keyword evidence="9 10" id="KW-1208">Phospholipid metabolism</keyword>
<protein>
    <recommendedName>
        <fullName evidence="10">Glycerol-3-phosphate acyltransferase</fullName>
    </recommendedName>
    <alternativeName>
        <fullName evidence="10">Acyl-PO4 G3P acyltransferase</fullName>
    </alternativeName>
    <alternativeName>
        <fullName evidence="10">Acyl-phosphate--glycerol-3-phosphate acyltransferase</fullName>
    </alternativeName>
    <alternativeName>
        <fullName evidence="10">G3P acyltransferase</fullName>
        <shortName evidence="10">GPAT</shortName>
        <ecNumber evidence="10">2.3.1.275</ecNumber>
    </alternativeName>
    <alternativeName>
        <fullName evidence="10">Lysophosphatidic acid synthase</fullName>
        <shortName evidence="10">LPA synthase</shortName>
    </alternativeName>
</protein>
<evidence type="ECO:0000313" key="12">
    <source>
        <dbReference type="Proteomes" id="UP000032679"/>
    </source>
</evidence>
<dbReference type="OrthoDB" id="9777124at2"/>
<keyword evidence="4 10" id="KW-0812">Transmembrane</keyword>
<keyword evidence="1 10" id="KW-1003">Cell membrane</keyword>
<dbReference type="EC" id="2.3.1.275" evidence="10"/>
<comment type="caution">
    <text evidence="11">The sequence shown here is derived from an EMBL/GenBank/DDBJ whole genome shotgun (WGS) entry which is preliminary data.</text>
</comment>
<dbReference type="HAMAP" id="MF_01043">
    <property type="entry name" value="PlsY"/>
    <property type="match status" value="1"/>
</dbReference>
<evidence type="ECO:0000256" key="5">
    <source>
        <dbReference type="ARBA" id="ARBA00022989"/>
    </source>
</evidence>
<evidence type="ECO:0000256" key="4">
    <source>
        <dbReference type="ARBA" id="ARBA00022692"/>
    </source>
</evidence>
<comment type="function">
    <text evidence="10">Catalyzes the transfer of an acyl group from acyl-phosphate (acyl-PO(4)) to glycerol-3-phosphate (G3P) to form lysophosphatidic acid (LPA). This enzyme utilizes acyl-phosphate as fatty acyl donor, but not acyl-CoA or acyl-ACP.</text>
</comment>
<evidence type="ECO:0000256" key="3">
    <source>
        <dbReference type="ARBA" id="ARBA00022679"/>
    </source>
</evidence>
<dbReference type="Pfam" id="PF02660">
    <property type="entry name" value="G3P_acyltransf"/>
    <property type="match status" value="1"/>
</dbReference>
<dbReference type="PANTHER" id="PTHR30309:SF0">
    <property type="entry name" value="GLYCEROL-3-PHOSPHATE ACYLTRANSFERASE-RELATED"/>
    <property type="match status" value="1"/>
</dbReference>
<evidence type="ECO:0000313" key="11">
    <source>
        <dbReference type="EMBL" id="GAN52915.1"/>
    </source>
</evidence>
<dbReference type="GO" id="GO:0043772">
    <property type="term" value="F:acyl-phosphate glycerol-3-phosphate acyltransferase activity"/>
    <property type="evidence" value="ECO:0007669"/>
    <property type="project" value="UniProtKB-UniRule"/>
</dbReference>
<keyword evidence="8 10" id="KW-0594">Phospholipid biosynthesis</keyword>
<proteinExistence type="inferred from homology"/>
<evidence type="ECO:0000256" key="9">
    <source>
        <dbReference type="ARBA" id="ARBA00023264"/>
    </source>
</evidence>
<dbReference type="PANTHER" id="PTHR30309">
    <property type="entry name" value="INNER MEMBRANE PROTEIN YGIH"/>
    <property type="match status" value="1"/>
</dbReference>
<keyword evidence="6 10" id="KW-0443">Lipid metabolism</keyword>
<reference evidence="11 12" key="1">
    <citation type="submission" date="2012-10" db="EMBL/GenBank/DDBJ databases">
        <title>Genome sequencing of Tanticharoenia sakaeratensis NBRC 103193.</title>
        <authorList>
            <person name="Azuma Y."/>
            <person name="Hadano H."/>
            <person name="Hirakawa H."/>
            <person name="Matsushita K."/>
        </authorList>
    </citation>
    <scope>NUCLEOTIDE SEQUENCE [LARGE SCALE GENOMIC DNA]</scope>
    <source>
        <strain evidence="11 12">NBRC 103193</strain>
    </source>
</reference>
<dbReference type="GO" id="GO:0005886">
    <property type="term" value="C:plasma membrane"/>
    <property type="evidence" value="ECO:0007669"/>
    <property type="project" value="UniProtKB-SubCell"/>
</dbReference>
<evidence type="ECO:0000256" key="8">
    <source>
        <dbReference type="ARBA" id="ARBA00023209"/>
    </source>
</evidence>
<dbReference type="NCBIfam" id="TIGR00023">
    <property type="entry name" value="glycerol-3-phosphate 1-O-acyltransferase PlsY"/>
    <property type="match status" value="1"/>
</dbReference>
<feature type="transmembrane region" description="Helical" evidence="10">
    <location>
        <begin position="90"/>
        <end position="109"/>
    </location>
</feature>
<comment type="subcellular location">
    <subcellularLocation>
        <location evidence="10">Cell membrane</location>
        <topology evidence="10">Multi-pass membrane protein</topology>
    </subcellularLocation>
</comment>
<evidence type="ECO:0000256" key="6">
    <source>
        <dbReference type="ARBA" id="ARBA00023098"/>
    </source>
</evidence>
<comment type="catalytic activity">
    <reaction evidence="10">
        <text>an acyl phosphate + sn-glycerol 3-phosphate = a 1-acyl-sn-glycero-3-phosphate + phosphate</text>
        <dbReference type="Rhea" id="RHEA:34075"/>
        <dbReference type="ChEBI" id="CHEBI:43474"/>
        <dbReference type="ChEBI" id="CHEBI:57597"/>
        <dbReference type="ChEBI" id="CHEBI:57970"/>
        <dbReference type="ChEBI" id="CHEBI:59918"/>
        <dbReference type="EC" id="2.3.1.275"/>
    </reaction>
</comment>
<sequence length="218" mass="22608">MTALPAWLGPHLAVVAAIAYFLGSIPFGLIISRLGGAGDIRKVGSGNIGATNVLRTGRKGLAASTLLLDALKGVAAVLIAHWITAAYTDYALGVAAFMAVFGHCFPIWLGFRGGKGVATGLGVTIALSPLTGAAACLVWLAVAKLAKISSAGALCAFALIPILLPAISEHPVYSPEPMAAAGYAILIFIRHYGNIVRLLRGEERHINIDPPAQRHLDV</sequence>
<feature type="transmembrane region" description="Helical" evidence="10">
    <location>
        <begin position="148"/>
        <end position="168"/>
    </location>
</feature>
<evidence type="ECO:0000256" key="2">
    <source>
        <dbReference type="ARBA" id="ARBA00022516"/>
    </source>
</evidence>
<comment type="subunit">
    <text evidence="10">Probably interacts with PlsX.</text>
</comment>
<dbReference type="STRING" id="1231623.Tasa_003_093"/>
<organism evidence="11 12">
    <name type="scientific">Tanticharoenia sakaeratensis NBRC 103193</name>
    <dbReference type="NCBI Taxonomy" id="1231623"/>
    <lineage>
        <taxon>Bacteria</taxon>
        <taxon>Pseudomonadati</taxon>
        <taxon>Pseudomonadota</taxon>
        <taxon>Alphaproteobacteria</taxon>
        <taxon>Acetobacterales</taxon>
        <taxon>Acetobacteraceae</taxon>
        <taxon>Tanticharoenia</taxon>
    </lineage>
</organism>
<dbReference type="SMART" id="SM01207">
    <property type="entry name" value="G3P_acyltransf"/>
    <property type="match status" value="1"/>
</dbReference>
<dbReference type="EMBL" id="BALE01000003">
    <property type="protein sequence ID" value="GAN52915.1"/>
    <property type="molecule type" value="Genomic_DNA"/>
</dbReference>
<keyword evidence="5 10" id="KW-1133">Transmembrane helix</keyword>